<name>A0A095SYH5_9FLAO</name>
<dbReference type="AlphaFoldDB" id="A0A095SYH5"/>
<feature type="transmembrane region" description="Helical" evidence="1">
    <location>
        <begin position="73"/>
        <end position="91"/>
    </location>
</feature>
<reference evidence="2 3" key="1">
    <citation type="submission" date="2014-09" db="EMBL/GenBank/DDBJ databases">
        <title>Whole Genome Shotgun of Flavobacterium aquatile LMG 4008.</title>
        <authorList>
            <person name="Gale A.N."/>
            <person name="Pipes S.E."/>
            <person name="Newman J.D."/>
        </authorList>
    </citation>
    <scope>NUCLEOTIDE SEQUENCE [LARGE SCALE GENOMIC DNA]</scope>
    <source>
        <strain evidence="2 3">LMG 4008</strain>
    </source>
</reference>
<dbReference type="RefSeq" id="WP_035123647.1">
    <property type="nucleotide sequence ID" value="NZ_JRHH01000001.1"/>
</dbReference>
<proteinExistence type="predicted"/>
<keyword evidence="3" id="KW-1185">Reference proteome</keyword>
<dbReference type="Proteomes" id="UP000029554">
    <property type="component" value="Unassembled WGS sequence"/>
</dbReference>
<keyword evidence="1" id="KW-0812">Transmembrane</keyword>
<protein>
    <submittedName>
        <fullName evidence="2">Uncharacterized protein</fullName>
    </submittedName>
</protein>
<comment type="caution">
    <text evidence="2">The sequence shown here is derived from an EMBL/GenBank/DDBJ whole genome shotgun (WGS) entry which is preliminary data.</text>
</comment>
<evidence type="ECO:0000256" key="1">
    <source>
        <dbReference type="SAM" id="Phobius"/>
    </source>
</evidence>
<evidence type="ECO:0000313" key="2">
    <source>
        <dbReference type="EMBL" id="KGD69444.1"/>
    </source>
</evidence>
<sequence>MSEVIEEVNEVETTAFAKGLKLEKEFCEFLKTNLGWTSARIRSQMSAKNNMRGTQVDVIAERSDDRGRRITKVAWFYIIIAVSLIFVGIVMDDSDLKTIILYLSVSTSFLSLLTIFLSTLFNKEHAWVESKNRKTKTDIRQIQLTISQVNEYKNSGNKEYKFTEVYFVSPSGFIENALKLAEDNNIKCYCKQDGKFIEAKFWDHY</sequence>
<dbReference type="EMBL" id="JRHH01000001">
    <property type="protein sequence ID" value="KGD69444.1"/>
    <property type="molecule type" value="Genomic_DNA"/>
</dbReference>
<evidence type="ECO:0000313" key="3">
    <source>
        <dbReference type="Proteomes" id="UP000029554"/>
    </source>
</evidence>
<accession>A0A095SYH5</accession>
<gene>
    <name evidence="2" type="ORF">LG45_01350</name>
</gene>
<keyword evidence="1" id="KW-1133">Transmembrane helix</keyword>
<keyword evidence="1" id="KW-0472">Membrane</keyword>
<organism evidence="2 3">
    <name type="scientific">Flavobacterium aquatile LMG 4008 = ATCC 11947</name>
    <dbReference type="NCBI Taxonomy" id="1453498"/>
    <lineage>
        <taxon>Bacteria</taxon>
        <taxon>Pseudomonadati</taxon>
        <taxon>Bacteroidota</taxon>
        <taxon>Flavobacteriia</taxon>
        <taxon>Flavobacteriales</taxon>
        <taxon>Flavobacteriaceae</taxon>
        <taxon>Flavobacterium</taxon>
    </lineage>
</organism>
<feature type="transmembrane region" description="Helical" evidence="1">
    <location>
        <begin position="97"/>
        <end position="121"/>
    </location>
</feature>